<accession>A0A160P0K3</accession>
<sequence length="206" mass="22815">MGETTGPERTIQPFTEPVPTWPRPPVGGWTVDDLMTLPGLPRHTELIDGSLVFPAPRRRFDSVMISLVCEGLRSSVPAGFRAYSGMTVVVDRANAPEPDVLVVREEAVGGLGQRSFPVDGVALAVEVVSPDSESRDRTTKPHKYAAAGIEHFWLVEMEGEDDHPVVRVYERDPVTRTYLCTGIHRDRLRLPVPYPLDIDLTAVDDF</sequence>
<dbReference type="InterPro" id="IPR012296">
    <property type="entry name" value="Nuclease_put_TT1808"/>
</dbReference>
<keyword evidence="4" id="KW-1185">Reference proteome</keyword>
<protein>
    <submittedName>
        <fullName evidence="3">Uma2 domain containing protein</fullName>
    </submittedName>
</protein>
<evidence type="ECO:0000259" key="2">
    <source>
        <dbReference type="Pfam" id="PF05685"/>
    </source>
</evidence>
<dbReference type="Pfam" id="PF05685">
    <property type="entry name" value="Uma2"/>
    <property type="match status" value="1"/>
</dbReference>
<feature type="region of interest" description="Disordered" evidence="1">
    <location>
        <begin position="1"/>
        <end position="25"/>
    </location>
</feature>
<dbReference type="EMBL" id="AP017424">
    <property type="protein sequence ID" value="BAU83833.1"/>
    <property type="molecule type" value="Genomic_DNA"/>
</dbReference>
<dbReference type="PANTHER" id="PTHR35400">
    <property type="entry name" value="SLR1083 PROTEIN"/>
    <property type="match status" value="1"/>
</dbReference>
<dbReference type="Gene3D" id="3.90.1570.10">
    <property type="entry name" value="tt1808, chain A"/>
    <property type="match status" value="1"/>
</dbReference>
<feature type="domain" description="Putative restriction endonuclease" evidence="2">
    <location>
        <begin position="34"/>
        <end position="183"/>
    </location>
</feature>
<dbReference type="SUPFAM" id="SSF52980">
    <property type="entry name" value="Restriction endonuclease-like"/>
    <property type="match status" value="1"/>
</dbReference>
<dbReference type="Proteomes" id="UP000217676">
    <property type="component" value="Chromosome"/>
</dbReference>
<gene>
    <name evidence="3" type="ORF">SLA_2917</name>
</gene>
<dbReference type="PANTHER" id="PTHR35400:SF3">
    <property type="entry name" value="SLL1072 PROTEIN"/>
    <property type="match status" value="1"/>
</dbReference>
<dbReference type="InterPro" id="IPR011335">
    <property type="entry name" value="Restrct_endonuc-II-like"/>
</dbReference>
<dbReference type="CDD" id="cd06260">
    <property type="entry name" value="DUF820-like"/>
    <property type="match status" value="1"/>
</dbReference>
<dbReference type="KEGG" id="slau:SLA_2917"/>
<proteinExistence type="predicted"/>
<evidence type="ECO:0000313" key="3">
    <source>
        <dbReference type="EMBL" id="BAU83833.1"/>
    </source>
</evidence>
<dbReference type="AlphaFoldDB" id="A0A160P0K3"/>
<evidence type="ECO:0000256" key="1">
    <source>
        <dbReference type="SAM" id="MobiDB-lite"/>
    </source>
</evidence>
<organism evidence="3 4">
    <name type="scientific">Streptomyces laurentii</name>
    <dbReference type="NCBI Taxonomy" id="39478"/>
    <lineage>
        <taxon>Bacteria</taxon>
        <taxon>Bacillati</taxon>
        <taxon>Actinomycetota</taxon>
        <taxon>Actinomycetes</taxon>
        <taxon>Kitasatosporales</taxon>
        <taxon>Streptomycetaceae</taxon>
        <taxon>Streptomyces</taxon>
    </lineage>
</organism>
<dbReference type="InterPro" id="IPR008538">
    <property type="entry name" value="Uma2"/>
</dbReference>
<reference evidence="3 4" key="1">
    <citation type="journal article" date="2016" name="Genome Announc.">
        <title>Complete Genome Sequence of Thiostrepton-Producing Streptomyces laurentii ATCC 31255.</title>
        <authorList>
            <person name="Doi K."/>
            <person name="Fujino Y."/>
            <person name="Nagayoshi Y."/>
            <person name="Ohshima T."/>
            <person name="Ogata S."/>
        </authorList>
    </citation>
    <scope>NUCLEOTIDE SEQUENCE [LARGE SCALE GENOMIC DNA]</scope>
    <source>
        <strain evidence="3 4">ATCC 31255</strain>
    </source>
</reference>
<evidence type="ECO:0000313" key="4">
    <source>
        <dbReference type="Proteomes" id="UP000217676"/>
    </source>
</evidence>
<name>A0A160P0K3_STRLU</name>